<dbReference type="EMBL" id="JAPUUL010000036">
    <property type="protein sequence ID" value="KAJ8133193.1"/>
    <property type="molecule type" value="Genomic_DNA"/>
</dbReference>
<name>A0ACC2K173_9PEZI</name>
<proteinExistence type="predicted"/>
<keyword evidence="2" id="KW-1185">Reference proteome</keyword>
<reference evidence="1" key="1">
    <citation type="submission" date="2022-12" db="EMBL/GenBank/DDBJ databases">
        <title>Genome Sequence of Lasiodiplodia mahajangana.</title>
        <authorList>
            <person name="Buettner E."/>
        </authorList>
    </citation>
    <scope>NUCLEOTIDE SEQUENCE</scope>
    <source>
        <strain evidence="1">VT137</strain>
    </source>
</reference>
<evidence type="ECO:0000313" key="2">
    <source>
        <dbReference type="Proteomes" id="UP001153332"/>
    </source>
</evidence>
<sequence>MGNPDDSTGRPLIKKTPAAVALLSGPIWGTDEAENPCCLLCVVLNLPKASESTIIISLESARETRQPWTDESSDQQQLYLLECVASATYGRNTPMAVDVQMPPSRINSTERTSAHLKLGTAFTKTHPPSTMKVLTVILLRHSGKPFCTSFRITSKLYDLARTYRVEFTSSPPDLTPSSLNDIIAELSLVKENEGSADMVDGSSFHNDRLSQRLLLWAVRHGRSTLVDQILRQGPRDLEKRDEHGQTLLTLAIINERKSVVEVLLKAGANIDGPTSDDVTPLTLAIEKELEEIVGLLLSKGAKVDPRQEELGATSNYHIWRMLSDNNKTGKLAELHDLDSKTDCQFNAKVVVFDPASSGRTRKAIERPVGELLEDTEFLRKGARDGTQFKWIHLPANNMKWVEALVSQCYIEKASAYEILKPSRWVERQRNGKSSERTIRFMQPLCQGFDYTPSSTSLNAQLAYCERNIAMFMPYLHWKDVGTPENAGSKYQCLQRAYSNESDNLHSLHTRQTLDQFCYYTLKNTDERDRNQTVSRYQADNANQPKVVAMVDQLWLWVLVGSSGRADTIITCFPSTDTIQSTGSSGPDPHGFTDVFQNVMLYMLYESQAVKTPYDLAGVITSICSKVFLQPSRARKVLQFAEIYQSAINNIIEKETELFDLFSTMIGFRQSKADLAQGTYILDKLQELQNNESPGKRRLKELCETYGKDTDYRDVPGGNEIYQLAADEGIAKGPVSELLQKLGNFHILEISREVTLIGEIKDIQDELNIMAMIFSDQKRVVRSMEKIMHSIKRTNQSTESLGADNKLYTMPETLFEISSDGTEIDTVGEPKTGQLLSGHHLTTVREKPLRGAKVAPHMDLVPEIPPEQEYDVLAKSRPKRLAGSRSHEDTKRPRNEVWETGGDAEYSSLPGTTVKENEEEVNEMAERAARALEALKFLIDLKQKQSNVMDARSARVQADELLKLTKESEEQGQAIMMFTIATIIFLPLSFLSSFFALNISEFRRNRTGALGLGYVSEIMFGVPKSVRGPQIKLSSPRTSDKEESNYPLNTNMELTGNLTILASLALAGALDPSCAPGGNFDLSKWELQLPIGNGSPQIIPPAQLVGCSGYQDPGHHYFFTESGDGALVMKAPGTPSKTGCVKFAESEHCRTELGEKATWSPNTGTNRLFADLVGTNVHNICIGQVFQADSGFNKPFAELYYTSDGKIQFGTAKVAAGGGGQDLQLIGTVPVGTRFTYEVRFEGGQLLARINNNAFITLKTYFTTPKAFFKAGNYNQDLATTETADLHFFQLTITH</sequence>
<accession>A0ACC2K173</accession>
<organism evidence="1 2">
    <name type="scientific">Lasiodiplodia mahajangana</name>
    <dbReference type="NCBI Taxonomy" id="1108764"/>
    <lineage>
        <taxon>Eukaryota</taxon>
        <taxon>Fungi</taxon>
        <taxon>Dikarya</taxon>
        <taxon>Ascomycota</taxon>
        <taxon>Pezizomycotina</taxon>
        <taxon>Dothideomycetes</taxon>
        <taxon>Dothideomycetes incertae sedis</taxon>
        <taxon>Botryosphaeriales</taxon>
        <taxon>Botryosphaeriaceae</taxon>
        <taxon>Lasiodiplodia</taxon>
    </lineage>
</organism>
<gene>
    <name evidence="1" type="ORF">O1611_g433</name>
</gene>
<protein>
    <submittedName>
        <fullName evidence="1">Uncharacterized protein</fullName>
    </submittedName>
</protein>
<evidence type="ECO:0000313" key="1">
    <source>
        <dbReference type="EMBL" id="KAJ8133193.1"/>
    </source>
</evidence>
<comment type="caution">
    <text evidence="1">The sequence shown here is derived from an EMBL/GenBank/DDBJ whole genome shotgun (WGS) entry which is preliminary data.</text>
</comment>
<dbReference type="Proteomes" id="UP001153332">
    <property type="component" value="Unassembled WGS sequence"/>
</dbReference>